<dbReference type="AlphaFoldDB" id="A0A9J6NUQ3"/>
<sequence>MQKISEFIVNHTKSIITIFLILMLVGGLLSTGVGLNLDNTFYLPDHMNSKEAVIKLDEEFGMKGTANLLIKNKDIYEIVQIKDKISRIDGVKDVIWLDDFTDINLPSEFIDDNYIEQFYKDDNALLQIIFADINESKETYDALEEIEKLLNEGDYLAGTSVISRNMVSRSGDEIKIYSAVAIVLVLIILLTSTSSWLEPFIFLLTIGVSILMNMGLNIIAGEVSQVTYSAASILQFAVSMDYMIFLLHRFHDERHKGTPIKEAMINSIMLSYKSIVASAITTIAGFIALSFMDFGIGKDLGLVLARGVFLSLITVLTFLPAIVLVLDKWIERFSHKELSPKFNIVSKISSKGRYISVIFVFLFAGLFYLAQNNITYYYSNSNSLPNDDSAFIAQQQIDGIYGSKNQNIILVPNSDKLKEVELVKELKALPYVEDASSLYSQLGTEMPEIMIPENLKTNFTSDNFSMITLNLNTGKEDEKAFAAVEDIRTIISEYYNEYYVAGEAFSYKDLKDVTDSDFTKTNILSTLFIIIILGITFKSISIPVIAVFIIQTSIWINVGTAYFSDTPLSFISFVIIGAIQLGATVDYAILYVNRYKENLVDMPPLKAAGETIKNTAKSIITSGSILVAATFSIYLIASMKTASELCLLIGRGAIISMISVLFALPGFLVIFEPIIKWTSIQWPTNIKNKTTKDMRGVSNEI</sequence>
<dbReference type="PANTHER" id="PTHR33406">
    <property type="entry name" value="MEMBRANE PROTEIN MJ1562-RELATED"/>
    <property type="match status" value="1"/>
</dbReference>
<feature type="transmembrane region" description="Helical" evidence="6">
    <location>
        <begin position="354"/>
        <end position="371"/>
    </location>
</feature>
<feature type="transmembrane region" description="Helical" evidence="6">
    <location>
        <begin position="303"/>
        <end position="326"/>
    </location>
</feature>
<keyword evidence="3 6" id="KW-0812">Transmembrane</keyword>
<dbReference type="InterPro" id="IPR004869">
    <property type="entry name" value="MMPL_dom"/>
</dbReference>
<evidence type="ECO:0000313" key="9">
    <source>
        <dbReference type="Proteomes" id="UP001056429"/>
    </source>
</evidence>
<dbReference type="EMBL" id="JAGSOJ010000001">
    <property type="protein sequence ID" value="MCM1988202.1"/>
    <property type="molecule type" value="Genomic_DNA"/>
</dbReference>
<reference evidence="8" key="2">
    <citation type="submission" date="2021-04" db="EMBL/GenBank/DDBJ databases">
        <authorList>
            <person name="Dong X."/>
        </authorList>
    </citation>
    <scope>NUCLEOTIDE SEQUENCE</scope>
    <source>
        <strain evidence="8">ZWT</strain>
    </source>
</reference>
<evidence type="ECO:0000256" key="5">
    <source>
        <dbReference type="ARBA" id="ARBA00023136"/>
    </source>
</evidence>
<comment type="caution">
    <text evidence="8">The sequence shown here is derived from an EMBL/GenBank/DDBJ whole genome shotgun (WGS) entry which is preliminary data.</text>
</comment>
<dbReference type="InterPro" id="IPR050545">
    <property type="entry name" value="Mycobact_MmpL"/>
</dbReference>
<gene>
    <name evidence="8" type="ORF">KDK92_00505</name>
</gene>
<proteinExistence type="predicted"/>
<evidence type="ECO:0000256" key="1">
    <source>
        <dbReference type="ARBA" id="ARBA00004651"/>
    </source>
</evidence>
<evidence type="ECO:0000313" key="8">
    <source>
        <dbReference type="EMBL" id="MCM1988202.1"/>
    </source>
</evidence>
<dbReference type="RefSeq" id="WP_250857061.1">
    <property type="nucleotide sequence ID" value="NZ_JAGSOJ010000001.1"/>
</dbReference>
<dbReference type="Proteomes" id="UP001056429">
    <property type="component" value="Unassembled WGS sequence"/>
</dbReference>
<feature type="transmembrane region" description="Helical" evidence="6">
    <location>
        <begin position="200"/>
        <end position="220"/>
    </location>
</feature>
<feature type="domain" description="Membrane transport protein MMPL" evidence="7">
    <location>
        <begin position="121"/>
        <end position="330"/>
    </location>
</feature>
<dbReference type="GO" id="GO:0005886">
    <property type="term" value="C:plasma membrane"/>
    <property type="evidence" value="ECO:0007669"/>
    <property type="project" value="UniProtKB-SubCell"/>
</dbReference>
<dbReference type="Gene3D" id="1.20.1640.10">
    <property type="entry name" value="Multidrug efflux transporter AcrB transmembrane domain"/>
    <property type="match status" value="2"/>
</dbReference>
<feature type="transmembrane region" description="Helical" evidence="6">
    <location>
        <begin position="619"/>
        <end position="637"/>
    </location>
</feature>
<keyword evidence="2" id="KW-1003">Cell membrane</keyword>
<comment type="subcellular location">
    <subcellularLocation>
        <location evidence="1">Cell membrane</location>
        <topology evidence="1">Multi-pass membrane protein</topology>
    </subcellularLocation>
</comment>
<accession>A0A9J6NUQ3</accession>
<dbReference type="SUPFAM" id="SSF82866">
    <property type="entry name" value="Multidrug efflux transporter AcrB transmembrane domain"/>
    <property type="match status" value="2"/>
</dbReference>
<dbReference type="PANTHER" id="PTHR33406:SF13">
    <property type="entry name" value="MEMBRANE PROTEIN YDFJ"/>
    <property type="match status" value="1"/>
</dbReference>
<feature type="transmembrane region" description="Helical" evidence="6">
    <location>
        <begin position="12"/>
        <end position="35"/>
    </location>
</feature>
<evidence type="ECO:0000256" key="3">
    <source>
        <dbReference type="ARBA" id="ARBA00022692"/>
    </source>
</evidence>
<name>A0A9J6NUQ3_9CLOT</name>
<evidence type="ECO:0000256" key="2">
    <source>
        <dbReference type="ARBA" id="ARBA00022475"/>
    </source>
</evidence>
<keyword evidence="5 6" id="KW-0472">Membrane</keyword>
<protein>
    <submittedName>
        <fullName evidence="8">MMPL family transporter</fullName>
    </submittedName>
</protein>
<organism evidence="8 9">
    <name type="scientific">Oceanirhabdus seepicola</name>
    <dbReference type="NCBI Taxonomy" id="2828781"/>
    <lineage>
        <taxon>Bacteria</taxon>
        <taxon>Bacillati</taxon>
        <taxon>Bacillota</taxon>
        <taxon>Clostridia</taxon>
        <taxon>Eubacteriales</taxon>
        <taxon>Clostridiaceae</taxon>
        <taxon>Oceanirhabdus</taxon>
    </lineage>
</organism>
<feature type="transmembrane region" description="Helical" evidence="6">
    <location>
        <begin position="570"/>
        <end position="592"/>
    </location>
</feature>
<feature type="transmembrane region" description="Helical" evidence="6">
    <location>
        <begin position="174"/>
        <end position="193"/>
    </location>
</feature>
<feature type="domain" description="Membrane transport protein MMPL" evidence="7">
    <location>
        <begin position="453"/>
        <end position="671"/>
    </location>
</feature>
<evidence type="ECO:0000256" key="4">
    <source>
        <dbReference type="ARBA" id="ARBA00022989"/>
    </source>
</evidence>
<dbReference type="Pfam" id="PF03176">
    <property type="entry name" value="MMPL"/>
    <property type="match status" value="2"/>
</dbReference>
<reference evidence="8" key="1">
    <citation type="journal article" date="2021" name="mSystems">
        <title>Bacteria and Archaea Synergistically Convert Glycine Betaine to Biogenic Methane in the Formosa Cold Seep of the South China Sea.</title>
        <authorList>
            <person name="Li L."/>
            <person name="Zhang W."/>
            <person name="Zhang S."/>
            <person name="Song L."/>
            <person name="Sun Q."/>
            <person name="Zhang H."/>
            <person name="Xiang H."/>
            <person name="Dong X."/>
        </authorList>
    </citation>
    <scope>NUCLEOTIDE SEQUENCE</scope>
    <source>
        <strain evidence="8">ZWT</strain>
    </source>
</reference>
<feature type="transmembrane region" description="Helical" evidence="6">
    <location>
        <begin position="649"/>
        <end position="671"/>
    </location>
</feature>
<keyword evidence="9" id="KW-1185">Reference proteome</keyword>
<feature type="transmembrane region" description="Helical" evidence="6">
    <location>
        <begin position="268"/>
        <end position="291"/>
    </location>
</feature>
<feature type="transmembrane region" description="Helical" evidence="6">
    <location>
        <begin position="226"/>
        <end position="247"/>
    </location>
</feature>
<keyword evidence="4 6" id="KW-1133">Transmembrane helix</keyword>
<evidence type="ECO:0000259" key="7">
    <source>
        <dbReference type="Pfam" id="PF03176"/>
    </source>
</evidence>
<evidence type="ECO:0000256" key="6">
    <source>
        <dbReference type="SAM" id="Phobius"/>
    </source>
</evidence>